<sequence>MIVAVSGGKGGVGKTTVAVNLARELEAVLVDGDFATGDVPVGDGPSIHDVLAGRVSPVAAVDGRDSIRVLPSGRTLAGARAVDLSRLPAVLRVLEREYGRVVIDCPAGLARDVGHQLSSATVAVLVTTLDQAAVVDAIRTEELASDLETPVGTVVLNRVSRDGVPETAVNRIEASFGAPVATLSTQPTIAAALERGKPVRDVAPSSSATDSFAKIARRISGIGC</sequence>
<evidence type="ECO:0000256" key="2">
    <source>
        <dbReference type="ARBA" id="ARBA00022840"/>
    </source>
</evidence>
<dbReference type="OrthoDB" id="204933at2157"/>
<evidence type="ECO:0000259" key="3">
    <source>
        <dbReference type="Pfam" id="PF01656"/>
    </source>
</evidence>
<dbReference type="Pfam" id="PF01656">
    <property type="entry name" value="CbiA"/>
    <property type="match status" value="1"/>
</dbReference>
<dbReference type="Proteomes" id="UP000182829">
    <property type="component" value="Unassembled WGS sequence"/>
</dbReference>
<keyword evidence="2" id="KW-0067">ATP-binding</keyword>
<dbReference type="PANTHER" id="PTHR43384:SF6">
    <property type="entry name" value="SEPTUM SITE-DETERMINING PROTEIN MIND HOMOLOG, CHLOROPLASTIC"/>
    <property type="match status" value="1"/>
</dbReference>
<proteinExistence type="predicted"/>
<keyword evidence="1" id="KW-0547">Nucleotide-binding</keyword>
<dbReference type="OMA" id="YNTHPRT"/>
<evidence type="ECO:0000313" key="4">
    <source>
        <dbReference type="EMBL" id="SFI75564.1"/>
    </source>
</evidence>
<dbReference type="InterPro" id="IPR050625">
    <property type="entry name" value="ParA/MinD_ATPase"/>
</dbReference>
<evidence type="ECO:0000313" key="5">
    <source>
        <dbReference type="Proteomes" id="UP000182829"/>
    </source>
</evidence>
<dbReference type="GeneID" id="14207207"/>
<dbReference type="PANTHER" id="PTHR43384">
    <property type="entry name" value="SEPTUM SITE-DETERMINING PROTEIN MIND HOMOLOG, CHLOROPLASTIC-RELATED"/>
    <property type="match status" value="1"/>
</dbReference>
<gene>
    <name evidence="4" type="ORF">SAMN05443661_1052</name>
</gene>
<protein>
    <submittedName>
        <fullName evidence="4">Septum site-determining protein MinD</fullName>
    </submittedName>
</protein>
<dbReference type="Gene3D" id="3.40.50.300">
    <property type="entry name" value="P-loop containing nucleotide triphosphate hydrolases"/>
    <property type="match status" value="1"/>
</dbReference>
<dbReference type="EMBL" id="FORO01000005">
    <property type="protein sequence ID" value="SFI75564.1"/>
    <property type="molecule type" value="Genomic_DNA"/>
</dbReference>
<dbReference type="GO" id="GO:0009898">
    <property type="term" value="C:cytoplasmic side of plasma membrane"/>
    <property type="evidence" value="ECO:0007669"/>
    <property type="project" value="TreeGrafter"/>
</dbReference>
<dbReference type="GO" id="GO:0051782">
    <property type="term" value="P:negative regulation of cell division"/>
    <property type="evidence" value="ECO:0007669"/>
    <property type="project" value="TreeGrafter"/>
</dbReference>
<name>A0A1I3KT52_9EURY</name>
<dbReference type="AlphaFoldDB" id="A0A1I3KT52"/>
<organism evidence="4 5">
    <name type="scientific">Natronobacterium gregoryi</name>
    <dbReference type="NCBI Taxonomy" id="44930"/>
    <lineage>
        <taxon>Archaea</taxon>
        <taxon>Methanobacteriati</taxon>
        <taxon>Methanobacteriota</taxon>
        <taxon>Stenosarchaea group</taxon>
        <taxon>Halobacteria</taxon>
        <taxon>Halobacteriales</taxon>
        <taxon>Natrialbaceae</taxon>
        <taxon>Natronobacterium</taxon>
    </lineage>
</organism>
<reference evidence="4 5" key="1">
    <citation type="submission" date="2016-10" db="EMBL/GenBank/DDBJ databases">
        <authorList>
            <person name="de Groot N.N."/>
        </authorList>
    </citation>
    <scope>NUCLEOTIDE SEQUENCE [LARGE SCALE GENOMIC DNA]</scope>
    <source>
        <strain evidence="4 5">SP2</strain>
    </source>
</reference>
<dbReference type="RefSeq" id="WP_015233403.1">
    <property type="nucleotide sequence ID" value="NZ_FORO01000005.1"/>
</dbReference>
<dbReference type="InterPro" id="IPR002586">
    <property type="entry name" value="CobQ/CobB/MinD/ParA_Nub-bd_dom"/>
</dbReference>
<dbReference type="GO" id="GO:0005524">
    <property type="term" value="F:ATP binding"/>
    <property type="evidence" value="ECO:0007669"/>
    <property type="project" value="UniProtKB-KW"/>
</dbReference>
<accession>A0A1I3KT52</accession>
<dbReference type="GO" id="GO:0005829">
    <property type="term" value="C:cytosol"/>
    <property type="evidence" value="ECO:0007669"/>
    <property type="project" value="TreeGrafter"/>
</dbReference>
<dbReference type="SUPFAM" id="SSF52540">
    <property type="entry name" value="P-loop containing nucleoside triphosphate hydrolases"/>
    <property type="match status" value="1"/>
</dbReference>
<dbReference type="GO" id="GO:0016887">
    <property type="term" value="F:ATP hydrolysis activity"/>
    <property type="evidence" value="ECO:0007669"/>
    <property type="project" value="TreeGrafter"/>
</dbReference>
<feature type="domain" description="CobQ/CobB/MinD/ParA nucleotide binding" evidence="3">
    <location>
        <begin position="3"/>
        <end position="199"/>
    </location>
</feature>
<dbReference type="InterPro" id="IPR027417">
    <property type="entry name" value="P-loop_NTPase"/>
</dbReference>
<evidence type="ECO:0000256" key="1">
    <source>
        <dbReference type="ARBA" id="ARBA00022741"/>
    </source>
</evidence>